<feature type="signal peptide" evidence="2">
    <location>
        <begin position="1"/>
        <end position="19"/>
    </location>
</feature>
<dbReference type="InterPro" id="IPR002557">
    <property type="entry name" value="Chitin-bd_dom"/>
</dbReference>
<feature type="compositionally biased region" description="Low complexity" evidence="1">
    <location>
        <begin position="82"/>
        <end position="101"/>
    </location>
</feature>
<evidence type="ECO:0000313" key="4">
    <source>
        <dbReference type="EnsemblMetazoa" id="GBRI011741-PA"/>
    </source>
</evidence>
<protein>
    <recommendedName>
        <fullName evidence="3">Chitin-binding type-2 domain-containing protein</fullName>
    </recommendedName>
</protein>
<proteinExistence type="predicted"/>
<feature type="compositionally biased region" description="Low complexity" evidence="1">
    <location>
        <begin position="53"/>
        <end position="68"/>
    </location>
</feature>
<dbReference type="PROSITE" id="PS50940">
    <property type="entry name" value="CHIT_BIND_II"/>
    <property type="match status" value="1"/>
</dbReference>
<dbReference type="InterPro" id="IPR036508">
    <property type="entry name" value="Chitin-bd_dom_sf"/>
</dbReference>
<dbReference type="GO" id="GO:0008061">
    <property type="term" value="F:chitin binding"/>
    <property type="evidence" value="ECO:0007669"/>
    <property type="project" value="InterPro"/>
</dbReference>
<dbReference type="STRING" id="37001.A0A1A9W9Y8"/>
<accession>A0A1A9W9Y8</accession>
<feature type="compositionally biased region" description="Polar residues" evidence="1">
    <location>
        <begin position="72"/>
        <end position="81"/>
    </location>
</feature>
<feature type="region of interest" description="Disordered" evidence="1">
    <location>
        <begin position="28"/>
        <end position="101"/>
    </location>
</feature>
<feature type="compositionally biased region" description="Polar residues" evidence="1">
    <location>
        <begin position="32"/>
        <end position="52"/>
    </location>
</feature>
<reference evidence="5" key="1">
    <citation type="submission" date="2014-03" db="EMBL/GenBank/DDBJ databases">
        <authorList>
            <person name="Aksoy S."/>
            <person name="Warren W."/>
            <person name="Wilson R.K."/>
        </authorList>
    </citation>
    <scope>NUCLEOTIDE SEQUENCE [LARGE SCALE GENOMIC DNA]</scope>
    <source>
        <strain evidence="5">IAEA</strain>
    </source>
</reference>
<feature type="domain" description="Chitin-binding type-2" evidence="3">
    <location>
        <begin position="116"/>
        <end position="174"/>
    </location>
</feature>
<evidence type="ECO:0000313" key="5">
    <source>
        <dbReference type="Proteomes" id="UP000091820"/>
    </source>
</evidence>
<dbReference type="EnsemblMetazoa" id="GBRI011741-RA">
    <property type="protein sequence ID" value="GBRI011741-PA"/>
    <property type="gene ID" value="GBRI011741"/>
</dbReference>
<dbReference type="SMART" id="SM00494">
    <property type="entry name" value="ChtBD2"/>
    <property type="match status" value="1"/>
</dbReference>
<keyword evidence="5" id="KW-1185">Reference proteome</keyword>
<evidence type="ECO:0000256" key="2">
    <source>
        <dbReference type="SAM" id="SignalP"/>
    </source>
</evidence>
<dbReference type="Pfam" id="PF01607">
    <property type="entry name" value="CBM_14"/>
    <property type="match status" value="1"/>
</dbReference>
<evidence type="ECO:0000259" key="3">
    <source>
        <dbReference type="PROSITE" id="PS50940"/>
    </source>
</evidence>
<evidence type="ECO:0000256" key="1">
    <source>
        <dbReference type="SAM" id="MobiDB-lite"/>
    </source>
</evidence>
<organism evidence="4 5">
    <name type="scientific">Glossina brevipalpis</name>
    <dbReference type="NCBI Taxonomy" id="37001"/>
    <lineage>
        <taxon>Eukaryota</taxon>
        <taxon>Metazoa</taxon>
        <taxon>Ecdysozoa</taxon>
        <taxon>Arthropoda</taxon>
        <taxon>Hexapoda</taxon>
        <taxon>Insecta</taxon>
        <taxon>Pterygota</taxon>
        <taxon>Neoptera</taxon>
        <taxon>Endopterygota</taxon>
        <taxon>Diptera</taxon>
        <taxon>Brachycera</taxon>
        <taxon>Muscomorpha</taxon>
        <taxon>Hippoboscoidea</taxon>
        <taxon>Glossinidae</taxon>
        <taxon>Glossina</taxon>
    </lineage>
</organism>
<name>A0A1A9W9Y8_9MUSC</name>
<feature type="chain" id="PRO_5008400123" description="Chitin-binding type-2 domain-containing protein" evidence="2">
    <location>
        <begin position="20"/>
        <end position="177"/>
    </location>
</feature>
<keyword evidence="2" id="KW-0732">Signal</keyword>
<dbReference type="AlphaFoldDB" id="A0A1A9W9Y8"/>
<dbReference type="Proteomes" id="UP000091820">
    <property type="component" value="Unassembled WGS sequence"/>
</dbReference>
<dbReference type="SUPFAM" id="SSF57625">
    <property type="entry name" value="Invertebrate chitin-binding proteins"/>
    <property type="match status" value="1"/>
</dbReference>
<dbReference type="Gene3D" id="2.170.140.10">
    <property type="entry name" value="Chitin binding domain"/>
    <property type="match status" value="1"/>
</dbReference>
<dbReference type="GO" id="GO:0005576">
    <property type="term" value="C:extracellular region"/>
    <property type="evidence" value="ECO:0007669"/>
    <property type="project" value="InterPro"/>
</dbReference>
<sequence length="177" mass="19757">MKTVWFLLYSLTLITYVYGDSKTERKGHAEGKQQQIEKPNQSTTACAQASPITTTTPKNPSTTTTCKPKLPESTTTPNTGGTHVPDTTTVESTTENTTTESTTITVTLSSQFYKRPSDCSTVNDGTILLDFRHCRRYYVCLLGRARRMRCPLGEWYDSDVGSCRDRRYVSSCAVSRN</sequence>
<dbReference type="VEuPathDB" id="VectorBase:GBRI011741"/>
<reference evidence="4" key="2">
    <citation type="submission" date="2020-05" db="UniProtKB">
        <authorList>
            <consortium name="EnsemblMetazoa"/>
        </authorList>
    </citation>
    <scope>IDENTIFICATION</scope>
    <source>
        <strain evidence="4">IAEA</strain>
    </source>
</reference>